<proteinExistence type="predicted"/>
<keyword evidence="1" id="KW-0812">Transmembrane</keyword>
<evidence type="ECO:0000256" key="1">
    <source>
        <dbReference type="SAM" id="Phobius"/>
    </source>
</evidence>
<dbReference type="EMBL" id="MFTO01000006">
    <property type="protein sequence ID" value="OGI64120.1"/>
    <property type="molecule type" value="Genomic_DNA"/>
</dbReference>
<evidence type="ECO:0000313" key="2">
    <source>
        <dbReference type="EMBL" id="OGI64120.1"/>
    </source>
</evidence>
<reference evidence="2 3" key="1">
    <citation type="journal article" date="2016" name="Nat. Commun.">
        <title>Thousands of microbial genomes shed light on interconnected biogeochemical processes in an aquifer system.</title>
        <authorList>
            <person name="Anantharaman K."/>
            <person name="Brown C.T."/>
            <person name="Hug L.A."/>
            <person name="Sharon I."/>
            <person name="Castelle C.J."/>
            <person name="Probst A.J."/>
            <person name="Thomas B.C."/>
            <person name="Singh A."/>
            <person name="Wilkins M.J."/>
            <person name="Karaoz U."/>
            <person name="Brodie E.L."/>
            <person name="Williams K.H."/>
            <person name="Hubbard S.S."/>
            <person name="Banfield J.F."/>
        </authorList>
    </citation>
    <scope>NUCLEOTIDE SEQUENCE [LARGE SCALE GENOMIC DNA]</scope>
</reference>
<accession>A0A1F6V367</accession>
<organism evidence="2 3">
    <name type="scientific">Candidatus Nomurabacteria bacterium RIFCSPHIGHO2_01_FULL_40_20</name>
    <dbReference type="NCBI Taxonomy" id="1801738"/>
    <lineage>
        <taxon>Bacteria</taxon>
        <taxon>Candidatus Nomuraibacteriota</taxon>
    </lineage>
</organism>
<keyword evidence="1" id="KW-0472">Membrane</keyword>
<comment type="caution">
    <text evidence="2">The sequence shown here is derived from an EMBL/GenBank/DDBJ whole genome shotgun (WGS) entry which is preliminary data.</text>
</comment>
<evidence type="ECO:0000313" key="3">
    <source>
        <dbReference type="Proteomes" id="UP000178985"/>
    </source>
</evidence>
<sequence>MINIMQKGFIGLIALLIGVAIIAFLLVRGDLFSLSSSVDKDGKKETKGFVEISTDAIQDARGAKAELEARDQKMLEEF</sequence>
<protein>
    <submittedName>
        <fullName evidence="2">Uncharacterized protein</fullName>
    </submittedName>
</protein>
<dbReference type="Proteomes" id="UP000178985">
    <property type="component" value="Unassembled WGS sequence"/>
</dbReference>
<keyword evidence="1" id="KW-1133">Transmembrane helix</keyword>
<name>A0A1F6V367_9BACT</name>
<dbReference type="AlphaFoldDB" id="A0A1F6V367"/>
<gene>
    <name evidence="2" type="ORF">A2733_02625</name>
</gene>
<feature type="transmembrane region" description="Helical" evidence="1">
    <location>
        <begin position="9"/>
        <end position="27"/>
    </location>
</feature>